<dbReference type="GO" id="GO:0042597">
    <property type="term" value="C:periplasmic space"/>
    <property type="evidence" value="ECO:0007669"/>
    <property type="project" value="UniProtKB-SubCell"/>
</dbReference>
<accession>A0A0N9HI36</accession>
<evidence type="ECO:0000313" key="10">
    <source>
        <dbReference type="EMBL" id="ALG05594.1"/>
    </source>
</evidence>
<dbReference type="OrthoDB" id="3264206at2"/>
<comment type="pathway">
    <text evidence="2">Glycan biosynthesis; alginate biosynthesis.</text>
</comment>
<evidence type="ECO:0000259" key="9">
    <source>
        <dbReference type="Pfam" id="PF16822"/>
    </source>
</evidence>
<evidence type="ECO:0000313" key="11">
    <source>
        <dbReference type="Proteomes" id="UP000063699"/>
    </source>
</evidence>
<keyword evidence="8" id="KW-1133">Transmembrane helix</keyword>
<dbReference type="UniPathway" id="UPA00286"/>
<dbReference type="RefSeq" id="WP_054287575.1">
    <property type="nucleotide sequence ID" value="NZ_CP012752.1"/>
</dbReference>
<dbReference type="KEGG" id="kphy:AOZ06_00415"/>
<reference evidence="10 11" key="1">
    <citation type="submission" date="2015-07" db="EMBL/GenBank/DDBJ databases">
        <title>Genome sequencing of Kibdelosporangium phytohabitans.</title>
        <authorList>
            <person name="Qin S."/>
            <person name="Xing K."/>
        </authorList>
    </citation>
    <scope>NUCLEOTIDE SEQUENCE [LARGE SCALE GENOMIC DNA]</scope>
    <source>
        <strain evidence="10 11">KLBMP1111</strain>
    </source>
</reference>
<dbReference type="InterPro" id="IPR031811">
    <property type="entry name" value="ALGX/ALGJ_SGNH-like"/>
</dbReference>
<keyword evidence="11" id="KW-1185">Reference proteome</keyword>
<organism evidence="10 11">
    <name type="scientific">Kibdelosporangium phytohabitans</name>
    <dbReference type="NCBI Taxonomy" id="860235"/>
    <lineage>
        <taxon>Bacteria</taxon>
        <taxon>Bacillati</taxon>
        <taxon>Actinomycetota</taxon>
        <taxon>Actinomycetes</taxon>
        <taxon>Pseudonocardiales</taxon>
        <taxon>Pseudonocardiaceae</taxon>
        <taxon>Kibdelosporangium</taxon>
    </lineage>
</organism>
<evidence type="ECO:0000256" key="4">
    <source>
        <dbReference type="ARBA" id="ARBA00022729"/>
    </source>
</evidence>
<dbReference type="STRING" id="860235.AOZ06_00415"/>
<feature type="transmembrane region" description="Helical" evidence="8">
    <location>
        <begin position="30"/>
        <end position="51"/>
    </location>
</feature>
<feature type="domain" description="AlgX/AlgJ SGNH hydrolase-like" evidence="9">
    <location>
        <begin position="143"/>
        <end position="324"/>
    </location>
</feature>
<dbReference type="EMBL" id="CP012752">
    <property type="protein sequence ID" value="ALG05594.1"/>
    <property type="molecule type" value="Genomic_DNA"/>
</dbReference>
<name>A0A0N9HI36_9PSEU</name>
<proteinExistence type="predicted"/>
<keyword evidence="4" id="KW-0732">Signal</keyword>
<evidence type="ECO:0000256" key="3">
    <source>
        <dbReference type="ARBA" id="ARBA00022679"/>
    </source>
</evidence>
<keyword evidence="3" id="KW-0808">Transferase</keyword>
<protein>
    <recommendedName>
        <fullName evidence="9">AlgX/AlgJ SGNH hydrolase-like domain-containing protein</fullName>
    </recommendedName>
</protein>
<evidence type="ECO:0000256" key="8">
    <source>
        <dbReference type="SAM" id="Phobius"/>
    </source>
</evidence>
<gene>
    <name evidence="10" type="ORF">AOZ06_00415</name>
</gene>
<sequence length="430" mass="46864">MAQTTLPPIHEAWLPREHTLYRPRHGVRQLTAIICAVVFFGLPIFSLTVGMRPTELENHRLAAFPNPGDGWSFFSDFDGWANDHLPFRRDAIDLVNGISRGLFGEPPALGRSSEVSGPVAGVPAPQSGDKRQINPGITIPLAIEGRNGWMYYGDDVVSRCNQVRDLRASVDMIRRLRDGVNASGRKFVLVVAPDKSTIVPENLPGTYAGRDCLQKVNSELWPLLTAEQGVVDLRGELQARGKQLGKPVYPPLDGHWWDEGGIIMARRLAEAIHPTITRNWVTTPAQEYSVPSDTPPLIGLSGTNKGFQYALKPDGVRDQTRAVPPDFSTPVQVGHATGPGTVAKSVGLLGDSFTIKALRYMAASFGDLTVLHYGKVNTDNGRAAGEMLAQNEVVAVEVVERTIASGNNQLLQPDVVDGIVRVLNENPIRK</sequence>
<feature type="region of interest" description="Disordered" evidence="7">
    <location>
        <begin position="110"/>
        <end position="133"/>
    </location>
</feature>
<evidence type="ECO:0000256" key="2">
    <source>
        <dbReference type="ARBA" id="ARBA00005182"/>
    </source>
</evidence>
<evidence type="ECO:0000256" key="1">
    <source>
        <dbReference type="ARBA" id="ARBA00004418"/>
    </source>
</evidence>
<dbReference type="Proteomes" id="UP000063699">
    <property type="component" value="Chromosome"/>
</dbReference>
<dbReference type="GO" id="GO:0016740">
    <property type="term" value="F:transferase activity"/>
    <property type="evidence" value="ECO:0007669"/>
    <property type="project" value="UniProtKB-KW"/>
</dbReference>
<evidence type="ECO:0000256" key="6">
    <source>
        <dbReference type="ARBA" id="ARBA00022841"/>
    </source>
</evidence>
<dbReference type="GO" id="GO:0042121">
    <property type="term" value="P:alginic acid biosynthetic process"/>
    <property type="evidence" value="ECO:0007669"/>
    <property type="project" value="UniProtKB-UniPathway"/>
</dbReference>
<keyword evidence="8" id="KW-0472">Membrane</keyword>
<dbReference type="Pfam" id="PF16822">
    <property type="entry name" value="ALGX"/>
    <property type="match status" value="1"/>
</dbReference>
<keyword evidence="5" id="KW-0574">Periplasm</keyword>
<keyword evidence="6" id="KW-0016">Alginate biosynthesis</keyword>
<keyword evidence="8" id="KW-0812">Transmembrane</keyword>
<dbReference type="AlphaFoldDB" id="A0A0N9HI36"/>
<evidence type="ECO:0000256" key="5">
    <source>
        <dbReference type="ARBA" id="ARBA00022764"/>
    </source>
</evidence>
<evidence type="ECO:0000256" key="7">
    <source>
        <dbReference type="SAM" id="MobiDB-lite"/>
    </source>
</evidence>
<comment type="subcellular location">
    <subcellularLocation>
        <location evidence="1">Periplasm</location>
    </subcellularLocation>
</comment>